<proteinExistence type="predicted"/>
<dbReference type="PROSITE" id="PS51257">
    <property type="entry name" value="PROKAR_LIPOPROTEIN"/>
    <property type="match status" value="1"/>
</dbReference>
<accession>A0A328C688</accession>
<dbReference type="InterPro" id="IPR032710">
    <property type="entry name" value="NTF2-like_dom_sf"/>
</dbReference>
<evidence type="ECO:0008006" key="4">
    <source>
        <dbReference type="Google" id="ProtNLM"/>
    </source>
</evidence>
<dbReference type="Proteomes" id="UP000249169">
    <property type="component" value="Unassembled WGS sequence"/>
</dbReference>
<name>A0A328C688_9DELT</name>
<reference evidence="2 3" key="1">
    <citation type="submission" date="2018-05" db="EMBL/GenBank/DDBJ databases">
        <title>Lujinxingia marina gen. nov. sp. nov., a new facultative anaerobic member of the class Deltaproteobacteria, and proposal of Lujinxingaceae fam. nov.</title>
        <authorList>
            <person name="Li C.-M."/>
        </authorList>
    </citation>
    <scope>NUCLEOTIDE SEQUENCE [LARGE SCALE GENOMIC DNA]</scope>
    <source>
        <strain evidence="2 3">B210</strain>
    </source>
</reference>
<dbReference type="EMBL" id="QHKO01000005">
    <property type="protein sequence ID" value="RAL21643.1"/>
    <property type="molecule type" value="Genomic_DNA"/>
</dbReference>
<evidence type="ECO:0000313" key="2">
    <source>
        <dbReference type="EMBL" id="RAL21643.1"/>
    </source>
</evidence>
<comment type="caution">
    <text evidence="2">The sequence shown here is derived from an EMBL/GenBank/DDBJ whole genome shotgun (WGS) entry which is preliminary data.</text>
</comment>
<organism evidence="2 3">
    <name type="scientific">Lujinxingia litoralis</name>
    <dbReference type="NCBI Taxonomy" id="2211119"/>
    <lineage>
        <taxon>Bacteria</taxon>
        <taxon>Deltaproteobacteria</taxon>
        <taxon>Bradymonadales</taxon>
        <taxon>Lujinxingiaceae</taxon>
        <taxon>Lujinxingia</taxon>
    </lineage>
</organism>
<gene>
    <name evidence="2" type="ORF">DL240_12360</name>
</gene>
<sequence>MLMSRGFANALKMLVTLAAISLSFGCATHYITPDSLYADDADFKIDPESQILDTTEARQALDVLYRYRQALVDKDYGTLNQLISDDYYDNAGTTETTTDDYGREELVSILELTAQHADRIQMAIVVKGLNIEGPRAQIDYEYDFAYQYALGGQDAWDAGVDVNRMNLALEGDRWRIVGGL</sequence>
<keyword evidence="1" id="KW-0732">Signal</keyword>
<feature type="chain" id="PRO_5016291069" description="SnoaL-like domain-containing protein" evidence="1">
    <location>
        <begin position="19"/>
        <end position="180"/>
    </location>
</feature>
<dbReference type="AlphaFoldDB" id="A0A328C688"/>
<dbReference type="OrthoDB" id="5508829at2"/>
<protein>
    <recommendedName>
        <fullName evidence="4">SnoaL-like domain-containing protein</fullName>
    </recommendedName>
</protein>
<feature type="signal peptide" evidence="1">
    <location>
        <begin position="1"/>
        <end position="18"/>
    </location>
</feature>
<keyword evidence="3" id="KW-1185">Reference proteome</keyword>
<dbReference type="SUPFAM" id="SSF54427">
    <property type="entry name" value="NTF2-like"/>
    <property type="match status" value="1"/>
</dbReference>
<dbReference type="RefSeq" id="WP_111730208.1">
    <property type="nucleotide sequence ID" value="NZ_QHKO01000005.1"/>
</dbReference>
<evidence type="ECO:0000313" key="3">
    <source>
        <dbReference type="Proteomes" id="UP000249169"/>
    </source>
</evidence>
<evidence type="ECO:0000256" key="1">
    <source>
        <dbReference type="SAM" id="SignalP"/>
    </source>
</evidence>